<name>A0A6N2RQQ1_9BACT</name>
<gene>
    <name evidence="1" type="ORF">AMLFYP55_01711</name>
</gene>
<dbReference type="AlphaFoldDB" id="A0A6N2RQQ1"/>
<reference evidence="1" key="1">
    <citation type="submission" date="2019-11" db="EMBL/GenBank/DDBJ databases">
        <authorList>
            <person name="Feng L."/>
        </authorList>
    </citation>
    <scope>NUCLEOTIDE SEQUENCE</scope>
    <source>
        <strain evidence="1">AMuciniphilaLFYP55</strain>
    </source>
</reference>
<proteinExistence type="predicted"/>
<dbReference type="RefSeq" id="WP_022397013.1">
    <property type="nucleotide sequence ID" value="NZ_CACRSS010000002.1"/>
</dbReference>
<accession>A0A6N2RQQ1</accession>
<protein>
    <submittedName>
        <fullName evidence="1">Uncharacterized protein</fullName>
    </submittedName>
</protein>
<organism evidence="1">
    <name type="scientific">Akkermansia muciniphila</name>
    <dbReference type="NCBI Taxonomy" id="239935"/>
    <lineage>
        <taxon>Bacteria</taxon>
        <taxon>Pseudomonadati</taxon>
        <taxon>Verrucomicrobiota</taxon>
        <taxon>Verrucomicrobiia</taxon>
        <taxon>Verrucomicrobiales</taxon>
        <taxon>Akkermansiaceae</taxon>
        <taxon>Akkermansia</taxon>
    </lineage>
</organism>
<dbReference type="GeneID" id="84023609"/>
<sequence>MQTATAFLLSCLLTALCGCSGHNGNAVRDYQNMAHREGWHRLPASCFLTPDGQPALQYSLLRQHPSLTLTEKRDNRQPVTLSWNNGKLAVACRNTAAIAMPSCGRMVLFTVRQDGIVRYQDKKDGIPQQNGGGWDMLIAVHGNTCLICWNRGAGLPASCRPEQTASPRYYIFTMEKRKGPLAPVFSLIPHSGSNTQP</sequence>
<evidence type="ECO:0000313" key="1">
    <source>
        <dbReference type="EMBL" id="VYS82105.1"/>
    </source>
</evidence>
<dbReference type="EMBL" id="CACRSS010000002">
    <property type="protein sequence ID" value="VYS82105.1"/>
    <property type="molecule type" value="Genomic_DNA"/>
</dbReference>